<keyword evidence="1" id="KW-1133">Transmembrane helix</keyword>
<feature type="transmembrane region" description="Helical" evidence="1">
    <location>
        <begin position="17"/>
        <end position="36"/>
    </location>
</feature>
<keyword evidence="1" id="KW-0472">Membrane</keyword>
<dbReference type="Proteomes" id="UP000619078">
    <property type="component" value="Unassembled WGS sequence"/>
</dbReference>
<reference evidence="2" key="1">
    <citation type="submission" date="2020-09" db="EMBL/GenBank/DDBJ databases">
        <title>Novel species of Mucilaginibacter isolated from a glacier on the Tibetan Plateau.</title>
        <authorList>
            <person name="Liu Q."/>
            <person name="Xin Y.-H."/>
        </authorList>
    </citation>
    <scope>NUCLEOTIDE SEQUENCE</scope>
    <source>
        <strain evidence="2">ZB1P21</strain>
    </source>
</reference>
<evidence type="ECO:0000313" key="2">
    <source>
        <dbReference type="EMBL" id="MBD1392331.1"/>
    </source>
</evidence>
<feature type="transmembrane region" description="Helical" evidence="1">
    <location>
        <begin position="161"/>
        <end position="182"/>
    </location>
</feature>
<keyword evidence="1" id="KW-0812">Transmembrane</keyword>
<evidence type="ECO:0000313" key="3">
    <source>
        <dbReference type="Proteomes" id="UP000619078"/>
    </source>
</evidence>
<dbReference type="Pfam" id="PF13858">
    <property type="entry name" value="DUF4199"/>
    <property type="match status" value="1"/>
</dbReference>
<dbReference type="EMBL" id="JACWMX010000001">
    <property type="protein sequence ID" value="MBD1392331.1"/>
    <property type="molecule type" value="Genomic_DNA"/>
</dbReference>
<dbReference type="InterPro" id="IPR036259">
    <property type="entry name" value="MFS_trans_sf"/>
</dbReference>
<gene>
    <name evidence="2" type="ORF">IDJ76_04395</name>
</gene>
<dbReference type="AlphaFoldDB" id="A0A926NJF0"/>
<evidence type="ECO:0000256" key="1">
    <source>
        <dbReference type="SAM" id="Phobius"/>
    </source>
</evidence>
<feature type="transmembrane region" description="Helical" evidence="1">
    <location>
        <begin position="42"/>
        <end position="64"/>
    </location>
</feature>
<sequence>MTETTDQQIRKQALTKGLLLGIIMSVLSIFSFYYITSMVTSLLLITVGPFIISAVLPLVVAILFSFDLRKAIGGFWNFKQAVTGIFIMFFAAYLIQYLLVSLLFAKVIEPQMVEKTKTAMTTAVSGMLEKSNASQNDIDAKMEDIQKQFDAQKDPTVAKQFQSFAISILFVFVVALIFAAFFKKERPLYLTADEPDPTV</sequence>
<organism evidence="2 3">
    <name type="scientific">Mucilaginibacter glaciei</name>
    <dbReference type="NCBI Taxonomy" id="2772109"/>
    <lineage>
        <taxon>Bacteria</taxon>
        <taxon>Pseudomonadati</taxon>
        <taxon>Bacteroidota</taxon>
        <taxon>Sphingobacteriia</taxon>
        <taxon>Sphingobacteriales</taxon>
        <taxon>Sphingobacteriaceae</taxon>
        <taxon>Mucilaginibacter</taxon>
    </lineage>
</organism>
<feature type="transmembrane region" description="Helical" evidence="1">
    <location>
        <begin position="85"/>
        <end position="105"/>
    </location>
</feature>
<dbReference type="RefSeq" id="WP_224746177.1">
    <property type="nucleotide sequence ID" value="NZ_JACWMX010000001.1"/>
</dbReference>
<comment type="caution">
    <text evidence="2">The sequence shown here is derived from an EMBL/GenBank/DDBJ whole genome shotgun (WGS) entry which is preliminary data.</text>
</comment>
<accession>A0A926NJF0</accession>
<protein>
    <submittedName>
        <fullName evidence="2">DUF4199 domain-containing protein</fullName>
    </submittedName>
</protein>
<keyword evidence="3" id="KW-1185">Reference proteome</keyword>
<proteinExistence type="predicted"/>
<name>A0A926NJF0_9SPHI</name>
<dbReference type="InterPro" id="IPR025250">
    <property type="entry name" value="DUF4199"/>
</dbReference>
<dbReference type="SUPFAM" id="SSF103473">
    <property type="entry name" value="MFS general substrate transporter"/>
    <property type="match status" value="1"/>
</dbReference>